<comment type="subcellular location">
    <subcellularLocation>
        <location evidence="1">Golgi apparatus</location>
    </subcellularLocation>
</comment>
<dbReference type="GO" id="GO:0005794">
    <property type="term" value="C:Golgi apparatus"/>
    <property type="evidence" value="ECO:0007669"/>
    <property type="project" value="UniProtKB-SubCell"/>
</dbReference>
<dbReference type="GO" id="GO:0043539">
    <property type="term" value="F:protein serine/threonine kinase activator activity"/>
    <property type="evidence" value="ECO:0007669"/>
    <property type="project" value="TreeGrafter"/>
</dbReference>
<evidence type="ECO:0000313" key="12">
    <source>
        <dbReference type="Proteomes" id="UP001274896"/>
    </source>
</evidence>
<name>A0AAE0QQ99_9TELE</name>
<dbReference type="GO" id="GO:0005524">
    <property type="term" value="F:ATP binding"/>
    <property type="evidence" value="ECO:0007669"/>
    <property type="project" value="UniProtKB-KW"/>
</dbReference>
<dbReference type="Pfam" id="PF06702">
    <property type="entry name" value="Fam20C"/>
    <property type="match status" value="1"/>
</dbReference>
<keyword evidence="8" id="KW-0479">Metal-binding</keyword>
<evidence type="ECO:0000256" key="7">
    <source>
        <dbReference type="PIRSR" id="PIRSR624869-2"/>
    </source>
</evidence>
<evidence type="ECO:0000259" key="10">
    <source>
        <dbReference type="Pfam" id="PF06702"/>
    </source>
</evidence>
<evidence type="ECO:0000313" key="11">
    <source>
        <dbReference type="EMBL" id="KAK3528973.1"/>
    </source>
</evidence>
<keyword evidence="7" id="KW-0547">Nucleotide-binding</keyword>
<dbReference type="InterPro" id="IPR024869">
    <property type="entry name" value="FAM20"/>
</dbReference>
<evidence type="ECO:0000256" key="2">
    <source>
        <dbReference type="ARBA" id="ARBA00006557"/>
    </source>
</evidence>
<organism evidence="11 12">
    <name type="scientific">Hemibagrus guttatus</name>
    <dbReference type="NCBI Taxonomy" id="175788"/>
    <lineage>
        <taxon>Eukaryota</taxon>
        <taxon>Metazoa</taxon>
        <taxon>Chordata</taxon>
        <taxon>Craniata</taxon>
        <taxon>Vertebrata</taxon>
        <taxon>Euteleostomi</taxon>
        <taxon>Actinopterygii</taxon>
        <taxon>Neopterygii</taxon>
        <taxon>Teleostei</taxon>
        <taxon>Ostariophysi</taxon>
        <taxon>Siluriformes</taxon>
        <taxon>Bagridae</taxon>
        <taxon>Hemibagrus</taxon>
    </lineage>
</organism>
<evidence type="ECO:0000256" key="3">
    <source>
        <dbReference type="ARBA" id="ARBA00023034"/>
    </source>
</evidence>
<dbReference type="EMBL" id="JAUCMX010000012">
    <property type="protein sequence ID" value="KAK3528973.1"/>
    <property type="molecule type" value="Genomic_DNA"/>
</dbReference>
<dbReference type="GO" id="GO:0070166">
    <property type="term" value="P:enamel mineralization"/>
    <property type="evidence" value="ECO:0007669"/>
    <property type="project" value="TreeGrafter"/>
</dbReference>
<feature type="transmembrane region" description="Helical" evidence="9">
    <location>
        <begin position="9"/>
        <end position="28"/>
    </location>
</feature>
<feature type="domain" description="FAM20 C-terminal" evidence="10">
    <location>
        <begin position="276"/>
        <end position="489"/>
    </location>
</feature>
<protein>
    <recommendedName>
        <fullName evidence="10">FAM20 C-terminal domain-containing protein</fullName>
    </recommendedName>
</protein>
<feature type="binding site" evidence="7">
    <location>
        <position position="221"/>
    </location>
    <ligand>
        <name>ATP</name>
        <dbReference type="ChEBI" id="CHEBI:30616"/>
    </ligand>
</feature>
<gene>
    <name evidence="11" type="ORF">QTP70_014129</name>
</gene>
<keyword evidence="8" id="KW-0464">Manganese</keyword>
<feature type="binding site" evidence="7">
    <location>
        <position position="397"/>
    </location>
    <ligand>
        <name>ATP</name>
        <dbReference type="ChEBI" id="CHEBI:30616"/>
    </ligand>
</feature>
<keyword evidence="4" id="KW-1015">Disulfide bond</keyword>
<dbReference type="PANTHER" id="PTHR12450">
    <property type="entry name" value="DENTIN MATRIX PROTEIN 4 PROTEIN FAM20"/>
    <property type="match status" value="1"/>
</dbReference>
<evidence type="ECO:0000256" key="9">
    <source>
        <dbReference type="SAM" id="Phobius"/>
    </source>
</evidence>
<keyword evidence="9" id="KW-1133">Transmembrane helix</keyword>
<evidence type="ECO:0000256" key="4">
    <source>
        <dbReference type="ARBA" id="ARBA00023157"/>
    </source>
</evidence>
<accession>A0AAE0QQ99</accession>
<keyword evidence="5" id="KW-0325">Glycoprotein</keyword>
<proteinExistence type="inferred from homology"/>
<dbReference type="AlphaFoldDB" id="A0AAE0QQ99"/>
<feature type="binding site" evidence="8">
    <location>
        <position position="397"/>
    </location>
    <ligand>
        <name>Mn(2+)</name>
        <dbReference type="ChEBI" id="CHEBI:29035"/>
    </ligand>
</feature>
<dbReference type="PANTHER" id="PTHR12450:SF12">
    <property type="entry name" value="PSEUDOKINASE FAM20A"/>
    <property type="match status" value="1"/>
</dbReference>
<feature type="active site" evidence="6">
    <location>
        <position position="377"/>
    </location>
</feature>
<sequence length="501" mass="57673">MARMKRDRFLLAITFIVILMVDVYFVLLPRLRAWNNLSSGGCNCHGVNGSVGYPEQVPHKKTLSSNFVSQKGSKLKRLFGHPLYNIHLPELSPDERLLEEEELMEYYRRKVTRWQRQQKFYIEAAAASNISLPEQPVHFNSDASWLKFHLGINRYALYSRDDENIDQLLHDTQSAAIIGADYTQDEKALKGACDCSQVVKPSGHHLKLALKLQDFGKAMFKPMRQERHEETPEDFFYFVDFQRHNAEIASFHLDRLSAVMNAYLSRRGIYTSDPPKANNTCFFAKCLYVCKTEYAVCGHPDLLEGSMSAYLPGLSVAPRISIPSPWIRSYTFTGKEEWEVNPSYCDTIKKLYPYSSGNRLLNIIDMAIFDFLTGNMDRHHYEIFTKFGDEGFLLHLDNARGFGRHSYDEMSILAPLTQCCMIKRSTLLRLQLLMQPEYRLSDVMRESLDRDPLRPILTELHLQALDRRLERVIRSVSRCVKKLGEAKVVVTDFIEASGPAT</sequence>
<dbReference type="GO" id="GO:0046872">
    <property type="term" value="F:metal ion binding"/>
    <property type="evidence" value="ECO:0007669"/>
    <property type="project" value="UniProtKB-KW"/>
</dbReference>
<feature type="binding site" evidence="7">
    <location>
        <position position="382"/>
    </location>
    <ligand>
        <name>ATP</name>
        <dbReference type="ChEBI" id="CHEBI:30616"/>
    </ligand>
</feature>
<evidence type="ECO:0000256" key="6">
    <source>
        <dbReference type="PIRSR" id="PIRSR624869-1"/>
    </source>
</evidence>
<comment type="cofactor">
    <cofactor evidence="8">
        <name>Mn(2+)</name>
        <dbReference type="ChEBI" id="CHEBI:29035"/>
    </cofactor>
</comment>
<evidence type="ECO:0000256" key="1">
    <source>
        <dbReference type="ARBA" id="ARBA00004555"/>
    </source>
</evidence>
<evidence type="ECO:0000256" key="5">
    <source>
        <dbReference type="ARBA" id="ARBA00023180"/>
    </source>
</evidence>
<keyword evidence="9" id="KW-0472">Membrane</keyword>
<reference evidence="11" key="1">
    <citation type="submission" date="2023-06" db="EMBL/GenBank/DDBJ databases">
        <title>Male Hemibagrus guttatus genome.</title>
        <authorList>
            <person name="Bian C."/>
        </authorList>
    </citation>
    <scope>NUCLEOTIDE SEQUENCE</scope>
    <source>
        <strain evidence="11">Male_cb2023</strain>
        <tissue evidence="11">Muscle</tissue>
    </source>
</reference>
<keyword evidence="9" id="KW-0812">Transmembrane</keyword>
<comment type="similarity">
    <text evidence="2">Belongs to the FAM20 family.</text>
</comment>
<keyword evidence="12" id="KW-1185">Reference proteome</keyword>
<dbReference type="InterPro" id="IPR009581">
    <property type="entry name" value="FAM20_C"/>
</dbReference>
<evidence type="ECO:0000256" key="8">
    <source>
        <dbReference type="PIRSR" id="PIRSR624869-3"/>
    </source>
</evidence>
<keyword evidence="7" id="KW-0067">ATP-binding</keyword>
<dbReference type="Proteomes" id="UP001274896">
    <property type="component" value="Unassembled WGS sequence"/>
</dbReference>
<feature type="binding site" evidence="7">
    <location>
        <begin position="308"/>
        <end position="311"/>
    </location>
    <ligand>
        <name>ATP</name>
        <dbReference type="ChEBI" id="CHEBI:30616"/>
    </ligand>
</feature>
<keyword evidence="3" id="KW-0333">Golgi apparatus</keyword>
<comment type="caution">
    <text evidence="11">The sequence shown here is derived from an EMBL/GenBank/DDBJ whole genome shotgun (WGS) entry which is preliminary data.</text>
</comment>